<comment type="caution">
    <text evidence="1">The sequence shown here is derived from an EMBL/GenBank/DDBJ whole genome shotgun (WGS) entry which is preliminary data.</text>
</comment>
<dbReference type="Proteomes" id="UP000784294">
    <property type="component" value="Unassembled WGS sequence"/>
</dbReference>
<name>A0A3S5BNY0_9PLAT</name>
<evidence type="ECO:0000313" key="2">
    <source>
        <dbReference type="Proteomes" id="UP000784294"/>
    </source>
</evidence>
<evidence type="ECO:0000313" key="1">
    <source>
        <dbReference type="EMBL" id="VEL11346.1"/>
    </source>
</evidence>
<protein>
    <submittedName>
        <fullName evidence="1">Uncharacterized protein</fullName>
    </submittedName>
</protein>
<proteinExistence type="predicted"/>
<organism evidence="1 2">
    <name type="scientific">Protopolystoma xenopodis</name>
    <dbReference type="NCBI Taxonomy" id="117903"/>
    <lineage>
        <taxon>Eukaryota</taxon>
        <taxon>Metazoa</taxon>
        <taxon>Spiralia</taxon>
        <taxon>Lophotrochozoa</taxon>
        <taxon>Platyhelminthes</taxon>
        <taxon>Monogenea</taxon>
        <taxon>Polyopisthocotylea</taxon>
        <taxon>Polystomatidea</taxon>
        <taxon>Polystomatidae</taxon>
        <taxon>Protopolystoma</taxon>
    </lineage>
</organism>
<gene>
    <name evidence="1" type="ORF">PXEA_LOCUS4786</name>
</gene>
<keyword evidence="2" id="KW-1185">Reference proteome</keyword>
<dbReference type="EMBL" id="CAAALY010011557">
    <property type="protein sequence ID" value="VEL11346.1"/>
    <property type="molecule type" value="Genomic_DNA"/>
</dbReference>
<reference evidence="1" key="1">
    <citation type="submission" date="2018-11" db="EMBL/GenBank/DDBJ databases">
        <authorList>
            <consortium name="Pathogen Informatics"/>
        </authorList>
    </citation>
    <scope>NUCLEOTIDE SEQUENCE</scope>
</reference>
<dbReference type="AlphaFoldDB" id="A0A3S5BNY0"/>
<accession>A0A3S5BNY0</accession>
<sequence length="96" mass="10905">MQHCLGYPLELAGWLACSPGQDEQVILPYIRIHFALAVNRPLWMKALRCFARSTCPVSMYGRSNYVLSCLPLPHSLGRFFHPASSSLFRIFIRHAA</sequence>